<evidence type="ECO:0000313" key="3">
    <source>
        <dbReference type="EMBL" id="GAA2061466.1"/>
    </source>
</evidence>
<dbReference type="Proteomes" id="UP001500751">
    <property type="component" value="Unassembled WGS sequence"/>
</dbReference>
<organism evidence="3 4">
    <name type="scientific">Catenulispora yoronensis</name>
    <dbReference type="NCBI Taxonomy" id="450799"/>
    <lineage>
        <taxon>Bacteria</taxon>
        <taxon>Bacillati</taxon>
        <taxon>Actinomycetota</taxon>
        <taxon>Actinomycetes</taxon>
        <taxon>Catenulisporales</taxon>
        <taxon>Catenulisporaceae</taxon>
        <taxon>Catenulispora</taxon>
    </lineage>
</organism>
<dbReference type="SUPFAM" id="SSF55961">
    <property type="entry name" value="Bet v1-like"/>
    <property type="match status" value="1"/>
</dbReference>
<evidence type="ECO:0000259" key="2">
    <source>
        <dbReference type="Pfam" id="PF08327"/>
    </source>
</evidence>
<keyword evidence="4" id="KW-1185">Reference proteome</keyword>
<sequence>MSDTPATLTTPGPQGAAVRLERVLPDPPEVVWRALTERDQLKAWFPCDVIVAGGAWRPGAAISFPFGPEPDALTLTGEVLEVREPELLAFTWADETLRFELTPHPSGTHLVLIDELRPGIAARNAAGWDVCLDRLLGRDPADDAWRGLFERYTAAFAPTLGAQEGPPEGLG</sequence>
<accession>A0ABN2VFZ7</accession>
<proteinExistence type="inferred from homology"/>
<reference evidence="3 4" key="1">
    <citation type="journal article" date="2019" name="Int. J. Syst. Evol. Microbiol.">
        <title>The Global Catalogue of Microorganisms (GCM) 10K type strain sequencing project: providing services to taxonomists for standard genome sequencing and annotation.</title>
        <authorList>
            <consortium name="The Broad Institute Genomics Platform"/>
            <consortium name="The Broad Institute Genome Sequencing Center for Infectious Disease"/>
            <person name="Wu L."/>
            <person name="Ma J."/>
        </authorList>
    </citation>
    <scope>NUCLEOTIDE SEQUENCE [LARGE SCALE GENOMIC DNA]</scope>
    <source>
        <strain evidence="3 4">JCM 16014</strain>
    </source>
</reference>
<name>A0ABN2VFZ7_9ACTN</name>
<gene>
    <name evidence="3" type="ORF">GCM10009839_85620</name>
</gene>
<protein>
    <recommendedName>
        <fullName evidence="2">Activator of Hsp90 ATPase homologue 1/2-like C-terminal domain-containing protein</fullName>
    </recommendedName>
</protein>
<dbReference type="Gene3D" id="3.30.530.20">
    <property type="match status" value="1"/>
</dbReference>
<comment type="caution">
    <text evidence="3">The sequence shown here is derived from an EMBL/GenBank/DDBJ whole genome shotgun (WGS) entry which is preliminary data.</text>
</comment>
<dbReference type="EMBL" id="BAAAQN010000083">
    <property type="protein sequence ID" value="GAA2061466.1"/>
    <property type="molecule type" value="Genomic_DNA"/>
</dbReference>
<evidence type="ECO:0000256" key="1">
    <source>
        <dbReference type="ARBA" id="ARBA00006817"/>
    </source>
</evidence>
<dbReference type="Pfam" id="PF08327">
    <property type="entry name" value="AHSA1"/>
    <property type="match status" value="1"/>
</dbReference>
<evidence type="ECO:0000313" key="4">
    <source>
        <dbReference type="Proteomes" id="UP001500751"/>
    </source>
</evidence>
<feature type="domain" description="Activator of Hsp90 ATPase homologue 1/2-like C-terminal" evidence="2">
    <location>
        <begin position="27"/>
        <end position="135"/>
    </location>
</feature>
<dbReference type="InterPro" id="IPR023393">
    <property type="entry name" value="START-like_dom_sf"/>
</dbReference>
<comment type="similarity">
    <text evidence="1">Belongs to the AHA1 family.</text>
</comment>
<dbReference type="RefSeq" id="WP_344671487.1">
    <property type="nucleotide sequence ID" value="NZ_BAAAQN010000083.1"/>
</dbReference>
<dbReference type="InterPro" id="IPR013538">
    <property type="entry name" value="ASHA1/2-like_C"/>
</dbReference>